<dbReference type="InterPro" id="IPR010982">
    <property type="entry name" value="Lambda_DNA-bd_dom_sf"/>
</dbReference>
<reference evidence="3" key="1">
    <citation type="submission" date="2016-10" db="EMBL/GenBank/DDBJ databases">
        <authorList>
            <person name="Varghese N."/>
            <person name="Submissions S."/>
        </authorList>
    </citation>
    <scope>NUCLEOTIDE SEQUENCE [LARGE SCALE GENOMIC DNA]</scope>
    <source>
        <strain evidence="3">DSM 22002</strain>
    </source>
</reference>
<gene>
    <name evidence="2" type="ORF">SAMN04489720_0203</name>
</gene>
<dbReference type="Pfam" id="PF13560">
    <property type="entry name" value="HTH_31"/>
    <property type="match status" value="1"/>
</dbReference>
<evidence type="ECO:0000313" key="3">
    <source>
        <dbReference type="Proteomes" id="UP000198822"/>
    </source>
</evidence>
<dbReference type="PANTHER" id="PTHR35010">
    <property type="entry name" value="BLL4672 PROTEIN-RELATED"/>
    <property type="match status" value="1"/>
</dbReference>
<evidence type="ECO:0000259" key="1">
    <source>
        <dbReference type="PROSITE" id="PS50943"/>
    </source>
</evidence>
<keyword evidence="3" id="KW-1185">Reference proteome</keyword>
<dbReference type="PROSITE" id="PS50943">
    <property type="entry name" value="HTH_CROC1"/>
    <property type="match status" value="1"/>
</dbReference>
<evidence type="ECO:0000313" key="2">
    <source>
        <dbReference type="EMBL" id="SDH14638.1"/>
    </source>
</evidence>
<dbReference type="GO" id="GO:0003677">
    <property type="term" value="F:DNA binding"/>
    <property type="evidence" value="ECO:0007669"/>
    <property type="project" value="InterPro"/>
</dbReference>
<dbReference type="CDD" id="cd00093">
    <property type="entry name" value="HTH_XRE"/>
    <property type="match status" value="1"/>
</dbReference>
<dbReference type="Pfam" id="PF17765">
    <property type="entry name" value="MLTR_LBD"/>
    <property type="match status" value="1"/>
</dbReference>
<dbReference type="PANTHER" id="PTHR35010:SF2">
    <property type="entry name" value="BLL4672 PROTEIN"/>
    <property type="match status" value="1"/>
</dbReference>
<dbReference type="InterPro" id="IPR041413">
    <property type="entry name" value="MLTR_LBD"/>
</dbReference>
<dbReference type="Proteomes" id="UP000198822">
    <property type="component" value="Chromosome I"/>
</dbReference>
<dbReference type="AlphaFoldDB" id="A0A1G8A141"/>
<protein>
    <submittedName>
        <fullName evidence="2">Helix-turn-helix domain-containing protein</fullName>
    </submittedName>
</protein>
<dbReference type="EMBL" id="LT629695">
    <property type="protein sequence ID" value="SDH14638.1"/>
    <property type="molecule type" value="Genomic_DNA"/>
</dbReference>
<accession>A0A1G8A141</accession>
<dbReference type="InterPro" id="IPR001387">
    <property type="entry name" value="Cro/C1-type_HTH"/>
</dbReference>
<dbReference type="SUPFAM" id="SSF47413">
    <property type="entry name" value="lambda repressor-like DNA-binding domains"/>
    <property type="match status" value="1"/>
</dbReference>
<feature type="domain" description="HTH cro/C1-type" evidence="1">
    <location>
        <begin position="47"/>
        <end position="95"/>
    </location>
</feature>
<name>A0A1G8A141_9MICO</name>
<dbReference type="SMART" id="SM00530">
    <property type="entry name" value="HTH_XRE"/>
    <property type="match status" value="1"/>
</dbReference>
<proteinExistence type="predicted"/>
<dbReference type="STRING" id="399736.SAMN04489720_0203"/>
<dbReference type="Gene3D" id="3.30.450.180">
    <property type="match status" value="1"/>
</dbReference>
<sequence>MRRRPEAYRGRMPETPNLLGEYLRARRDLVTPDEVGIPVVGQRRVPGLRREEVAMLAGISAEYYLRLEQGRDTNPSPQVLRSIARVLRLDDDAYLLGLAAGEPRRSRPRVRREVVPESTQRLVAELPFPAFVEGRLLDVLAANPLATALSPRLAPGRNRLRDVFLDPAEQAMFQVMQGTAGALIAGFRQSIGTDVDDPACIALVGELSLASEDFRRLWARHDVGPRQGASLTLHHPEVGPLRLDREKLAIAGTPGLMLVIYHAQRGTDAAERLALLASAALPVAERDADARR</sequence>
<organism evidence="2 3">
    <name type="scientific">Agrococcus jejuensis</name>
    <dbReference type="NCBI Taxonomy" id="399736"/>
    <lineage>
        <taxon>Bacteria</taxon>
        <taxon>Bacillati</taxon>
        <taxon>Actinomycetota</taxon>
        <taxon>Actinomycetes</taxon>
        <taxon>Micrococcales</taxon>
        <taxon>Microbacteriaceae</taxon>
        <taxon>Agrococcus</taxon>
    </lineage>
</organism>
<dbReference type="Gene3D" id="1.10.260.40">
    <property type="entry name" value="lambda repressor-like DNA-binding domains"/>
    <property type="match status" value="1"/>
</dbReference>